<evidence type="ECO:0000256" key="5">
    <source>
        <dbReference type="ARBA" id="ARBA00022781"/>
    </source>
</evidence>
<keyword evidence="9" id="KW-0496">Mitochondrion</keyword>
<protein>
    <recommendedName>
        <fullName evidence="15">ATP synthase F(0) complex subunit e, mitochondrial</fullName>
    </recommendedName>
    <alternativeName>
        <fullName evidence="12">ATP synthase membrane subunit e</fullName>
    </alternativeName>
</protein>
<name>A0A9L0S637_HORSE</name>
<evidence type="ECO:0000256" key="1">
    <source>
        <dbReference type="ARBA" id="ARBA00004273"/>
    </source>
</evidence>
<dbReference type="Pfam" id="PF05680">
    <property type="entry name" value="ATP-synt_E"/>
    <property type="match status" value="1"/>
</dbReference>
<evidence type="ECO:0000256" key="17">
    <source>
        <dbReference type="SAM" id="MobiDB-lite"/>
    </source>
</evidence>
<comment type="subcellular location">
    <subcellularLocation>
        <location evidence="1">Mitochondrion inner membrane</location>
    </subcellularLocation>
</comment>
<comment type="similarity">
    <text evidence="2">Belongs to the ATPase e subunit family.</text>
</comment>
<evidence type="ECO:0000256" key="14">
    <source>
        <dbReference type="ARBA" id="ARBA00064647"/>
    </source>
</evidence>
<evidence type="ECO:0000256" key="16">
    <source>
        <dbReference type="SAM" id="Coils"/>
    </source>
</evidence>
<evidence type="ECO:0000256" key="11">
    <source>
        <dbReference type="ARBA" id="ARBA00023310"/>
    </source>
</evidence>
<dbReference type="InterPro" id="IPR008386">
    <property type="entry name" value="ATP_synth_F0_esu_mt"/>
</dbReference>
<keyword evidence="11" id="KW-0066">ATP synthesis</keyword>
<dbReference type="GO" id="GO:0015986">
    <property type="term" value="P:proton motive force-driven ATP synthesis"/>
    <property type="evidence" value="ECO:0007669"/>
    <property type="project" value="InterPro"/>
</dbReference>
<evidence type="ECO:0000256" key="15">
    <source>
        <dbReference type="ARBA" id="ARBA00074682"/>
    </source>
</evidence>
<dbReference type="GO" id="GO:0005743">
    <property type="term" value="C:mitochondrial inner membrane"/>
    <property type="evidence" value="ECO:0007669"/>
    <property type="project" value="UniProtKB-SubCell"/>
</dbReference>
<keyword evidence="5" id="KW-0375">Hydrogen ion transport</keyword>
<keyword evidence="6" id="KW-0999">Mitochondrion inner membrane</keyword>
<evidence type="ECO:0000256" key="9">
    <source>
        <dbReference type="ARBA" id="ARBA00023128"/>
    </source>
</evidence>
<feature type="coiled-coil region" evidence="16">
    <location>
        <begin position="253"/>
        <end position="284"/>
    </location>
</feature>
<accession>A0A9L0S637</accession>
<dbReference type="GeneTree" id="ENSGT01030000234625"/>
<evidence type="ECO:0000256" key="13">
    <source>
        <dbReference type="ARBA" id="ARBA00057306"/>
    </source>
</evidence>
<evidence type="ECO:0000256" key="2">
    <source>
        <dbReference type="ARBA" id="ARBA00007333"/>
    </source>
</evidence>
<evidence type="ECO:0000256" key="3">
    <source>
        <dbReference type="ARBA" id="ARBA00022448"/>
    </source>
</evidence>
<reference evidence="18 19" key="1">
    <citation type="journal article" date="2009" name="Science">
        <title>Genome sequence, comparative analysis, and population genetics of the domestic horse.</title>
        <authorList>
            <consortium name="Broad Institute Genome Sequencing Platform"/>
            <consortium name="Broad Institute Whole Genome Assembly Team"/>
            <person name="Wade C.M."/>
            <person name="Giulotto E."/>
            <person name="Sigurdsson S."/>
            <person name="Zoli M."/>
            <person name="Gnerre S."/>
            <person name="Imsland F."/>
            <person name="Lear T.L."/>
            <person name="Adelson D.L."/>
            <person name="Bailey E."/>
            <person name="Bellone R.R."/>
            <person name="Bloecker H."/>
            <person name="Distl O."/>
            <person name="Edgar R.C."/>
            <person name="Garber M."/>
            <person name="Leeb T."/>
            <person name="Mauceli E."/>
            <person name="MacLeod J.N."/>
            <person name="Penedo M.C.T."/>
            <person name="Raison J.M."/>
            <person name="Sharpe T."/>
            <person name="Vogel J."/>
            <person name="Andersson L."/>
            <person name="Antczak D.F."/>
            <person name="Biagi T."/>
            <person name="Binns M.M."/>
            <person name="Chowdhary B.P."/>
            <person name="Coleman S.J."/>
            <person name="Della Valle G."/>
            <person name="Fryc S."/>
            <person name="Guerin G."/>
            <person name="Hasegawa T."/>
            <person name="Hill E.W."/>
            <person name="Jurka J."/>
            <person name="Kiialainen A."/>
            <person name="Lindgren G."/>
            <person name="Liu J."/>
            <person name="Magnani E."/>
            <person name="Mickelson J.R."/>
            <person name="Murray J."/>
            <person name="Nergadze S.G."/>
            <person name="Onofrio R."/>
            <person name="Pedroni S."/>
            <person name="Piras M.F."/>
            <person name="Raudsepp T."/>
            <person name="Rocchi M."/>
            <person name="Roeed K.H."/>
            <person name="Ryder O.A."/>
            <person name="Searle S."/>
            <person name="Skow L."/>
            <person name="Swinburne J.E."/>
            <person name="Syvaenen A.C."/>
            <person name="Tozaki T."/>
            <person name="Valberg S.J."/>
            <person name="Vaudin M."/>
            <person name="White J.R."/>
            <person name="Zody M.C."/>
            <person name="Lander E.S."/>
            <person name="Lindblad-Toh K."/>
        </authorList>
    </citation>
    <scope>NUCLEOTIDE SEQUENCE [LARGE SCALE GENOMIC DNA]</scope>
    <source>
        <strain evidence="18 19">Thoroughbred</strain>
    </source>
</reference>
<dbReference type="PANTHER" id="PTHR12427">
    <property type="entry name" value="ATP SYNTHASE E CHAIN, MITOCHONDRIAL"/>
    <property type="match status" value="1"/>
</dbReference>
<keyword evidence="16" id="KW-0175">Coiled coil</keyword>
<sequence length="288" mass="31746">MKPSWFRSISVNSWNQGQGHRAARPAAPREDRHLFLLVLEQGSREVLWSLALQFPGEFQAGASGWWVPRTRADPHLIKLLDLGLLKVGKDVGRRSKGPPLPSSWSSCWPEPGWRTSRATGPTHSPAACPRRPAKAHAQLIAKRAPRTSGAPGDVTHKRARAAPPAPDPVRQGAPPHVRSPPTAHALAWVRFCVSTAFRDLAASSARLCASGAKVTDKMVPPVQVSPLIKLGRYSALFLGVAYGAKRYSYLKPRAEEERRIAAEEKKKQDELKRIERELAEAQEDTILK</sequence>
<dbReference type="Proteomes" id="UP000002281">
    <property type="component" value="Chromosome 3"/>
</dbReference>
<keyword evidence="7" id="KW-0007">Acetylation</keyword>
<evidence type="ECO:0000256" key="6">
    <source>
        <dbReference type="ARBA" id="ARBA00022792"/>
    </source>
</evidence>
<gene>
    <name evidence="18" type="primary">SLC49A3</name>
</gene>
<keyword evidence="8" id="KW-0406">Ion transport</keyword>
<keyword evidence="10" id="KW-0472">Membrane</keyword>
<dbReference type="Ensembl" id="ENSECAT00000127805.1">
    <property type="protein sequence ID" value="ENSECAP00000070296.1"/>
    <property type="gene ID" value="ENSECAG00000011353.4"/>
</dbReference>
<keyword evidence="3" id="KW-0813">Transport</keyword>
<dbReference type="GO" id="GO:0015078">
    <property type="term" value="F:proton transmembrane transporter activity"/>
    <property type="evidence" value="ECO:0007669"/>
    <property type="project" value="InterPro"/>
</dbReference>
<dbReference type="AlphaFoldDB" id="A0A9L0S637"/>
<dbReference type="GO" id="GO:0045259">
    <property type="term" value="C:proton-transporting ATP synthase complex"/>
    <property type="evidence" value="ECO:0007669"/>
    <property type="project" value="UniProtKB-KW"/>
</dbReference>
<evidence type="ECO:0000313" key="19">
    <source>
        <dbReference type="Proteomes" id="UP000002281"/>
    </source>
</evidence>
<reference evidence="18" key="3">
    <citation type="submission" date="2025-09" db="UniProtKB">
        <authorList>
            <consortium name="Ensembl"/>
        </authorList>
    </citation>
    <scope>IDENTIFICATION</scope>
    <source>
        <strain evidence="18">Thoroughbred</strain>
    </source>
</reference>
<organism evidence="18 19">
    <name type="scientific">Equus caballus</name>
    <name type="common">Horse</name>
    <dbReference type="NCBI Taxonomy" id="9796"/>
    <lineage>
        <taxon>Eukaryota</taxon>
        <taxon>Metazoa</taxon>
        <taxon>Chordata</taxon>
        <taxon>Craniata</taxon>
        <taxon>Vertebrata</taxon>
        <taxon>Euteleostomi</taxon>
        <taxon>Mammalia</taxon>
        <taxon>Eutheria</taxon>
        <taxon>Laurasiatheria</taxon>
        <taxon>Perissodactyla</taxon>
        <taxon>Equidae</taxon>
        <taxon>Equus</taxon>
    </lineage>
</organism>
<dbReference type="PANTHER" id="PTHR12427:SF1">
    <property type="entry name" value="ATP SYNTHASE SUBUNIT E, MITOCHONDRIAL"/>
    <property type="match status" value="1"/>
</dbReference>
<keyword evidence="19" id="KW-1185">Reference proteome</keyword>
<proteinExistence type="inferred from homology"/>
<comment type="function">
    <text evidence="13">Subunit e, of the mitochondrial membrane ATP synthase complex (F(1)F(0) ATP synthase or Complex V) that produces ATP from ADP in the presence of a proton gradient across the membrane which is generated by electron transport complexes of the respiratory chain. ATP synthase complex consist of a soluble F(1) head domain - the catalytic core - and a membrane F(1) domain - the membrane proton channel. These two domains are linked by a central stalk rotating inside the F(1) region and a stationary peripheral stalk. During catalysis, ATP synthesis in the catalytic domain of F(1) is coupled via a rotary mechanism of the central stalk subunits to proton translocation. In vivo, can only synthesize ATP although its ATP hydrolase activity can be activated artificially in vitro. Part of the complex F(0) domain.</text>
</comment>
<reference evidence="18" key="2">
    <citation type="submission" date="2025-08" db="UniProtKB">
        <authorList>
            <consortium name="Ensembl"/>
        </authorList>
    </citation>
    <scope>IDENTIFICATION</scope>
    <source>
        <strain evidence="18">Thoroughbred</strain>
    </source>
</reference>
<comment type="subunit">
    <text evidence="14">Component of the ATP synthase complex composed at least of ATP5F1A/subunit alpha, ATP5F1B/subunit beta, ATP5MC1/subunit c (homooctomer), MT-ATP6/subunit a, MT-ATP8/subunit 8, ATP5ME/subunit e, ATP5MF/subunit f, ATP5MG/subunit g, ATP5MK/subunit k, ATP5MJ/subunit j, ATP5F1C/subunit gamma, ATP5F1D/subunit delta, ATP5F1E/subunit epsilon, ATP5PF/subunit F6, ATP5PB/subunit b, ATP5PD/subunit d, ATP5PO/subunit OSCP. ATP synthase complex consists of a soluble F(1) head domain (subunits alpha(3) and beta(3)) - the catalytic core - and a membrane F(0) domain - the membrane proton channel (subunits c, a, 8, e, f, g, k and j). These two domains are linked by a central stalk (subunits gamma, delta, and epsilon) rotating inside the F1 region and a stationary peripheral stalk (subunits F6, b, d, and OSCP).</text>
</comment>
<evidence type="ECO:0000313" key="18">
    <source>
        <dbReference type="Ensembl" id="ENSECAP00000070296.1"/>
    </source>
</evidence>
<evidence type="ECO:0000256" key="8">
    <source>
        <dbReference type="ARBA" id="ARBA00023065"/>
    </source>
</evidence>
<evidence type="ECO:0000256" key="7">
    <source>
        <dbReference type="ARBA" id="ARBA00022990"/>
    </source>
</evidence>
<evidence type="ECO:0000256" key="4">
    <source>
        <dbReference type="ARBA" id="ARBA00022547"/>
    </source>
</evidence>
<evidence type="ECO:0000256" key="10">
    <source>
        <dbReference type="ARBA" id="ARBA00023136"/>
    </source>
</evidence>
<evidence type="ECO:0000256" key="12">
    <source>
        <dbReference type="ARBA" id="ARBA00032202"/>
    </source>
</evidence>
<feature type="region of interest" description="Disordered" evidence="17">
    <location>
        <begin position="143"/>
        <end position="178"/>
    </location>
</feature>
<keyword evidence="4" id="KW-0138">CF(0)</keyword>